<feature type="chain" id="PRO_5020792257" evidence="10">
    <location>
        <begin position="21"/>
        <end position="210"/>
    </location>
</feature>
<comment type="caution">
    <text evidence="12">The sequence shown here is derived from an EMBL/GenBank/DDBJ whole genome shotgun (WGS) entry which is preliminary data.</text>
</comment>
<feature type="binding site" description="axial binding residue" evidence="9">
    <location>
        <position position="187"/>
    </location>
    <ligand>
        <name>heme c</name>
        <dbReference type="ChEBI" id="CHEBI:61717"/>
        <label>2</label>
    </ligand>
    <ligandPart>
        <name>Fe</name>
        <dbReference type="ChEBI" id="CHEBI:18248"/>
    </ligandPart>
</feature>
<proteinExistence type="predicted"/>
<dbReference type="GO" id="GO:0009055">
    <property type="term" value="F:electron transfer activity"/>
    <property type="evidence" value="ECO:0007669"/>
    <property type="project" value="InterPro"/>
</dbReference>
<feature type="binding site" description="axial binding residue" evidence="9">
    <location>
        <position position="38"/>
    </location>
    <ligand>
        <name>heme c</name>
        <dbReference type="ChEBI" id="CHEBI:61717"/>
        <label>1</label>
    </ligand>
    <ligandPart>
        <name>Fe</name>
        <dbReference type="ChEBI" id="CHEBI:18248"/>
    </ligandPart>
</feature>
<comment type="subcellular location">
    <subcellularLocation>
        <location evidence="1">Periplasm</location>
    </subcellularLocation>
</comment>
<dbReference type="PANTHER" id="PTHR33751">
    <property type="entry name" value="CBB3-TYPE CYTOCHROME C OXIDASE SUBUNIT FIXP"/>
    <property type="match status" value="1"/>
</dbReference>
<dbReference type="GO" id="GO:0020037">
    <property type="term" value="F:heme binding"/>
    <property type="evidence" value="ECO:0007669"/>
    <property type="project" value="InterPro"/>
</dbReference>
<gene>
    <name evidence="12" type="ORF">BCF53_101188</name>
</gene>
<evidence type="ECO:0000256" key="7">
    <source>
        <dbReference type="ARBA" id="ARBA00023004"/>
    </source>
</evidence>
<keyword evidence="7 9" id="KW-0408">Iron</keyword>
<dbReference type="PROSITE" id="PS51007">
    <property type="entry name" value="CYTC"/>
    <property type="match status" value="2"/>
</dbReference>
<keyword evidence="13" id="KW-1185">Reference proteome</keyword>
<keyword evidence="10" id="KW-0732">Signal</keyword>
<evidence type="ECO:0000256" key="4">
    <source>
        <dbReference type="ARBA" id="ARBA00022723"/>
    </source>
</evidence>
<name>A0A4R3ICF6_9GAMM</name>
<dbReference type="Proteomes" id="UP000295793">
    <property type="component" value="Unassembled WGS sequence"/>
</dbReference>
<dbReference type="Pfam" id="PF00034">
    <property type="entry name" value="Cytochrom_C"/>
    <property type="match status" value="2"/>
</dbReference>
<dbReference type="Gene3D" id="1.10.760.10">
    <property type="entry name" value="Cytochrome c-like domain"/>
    <property type="match status" value="2"/>
</dbReference>
<evidence type="ECO:0000256" key="6">
    <source>
        <dbReference type="ARBA" id="ARBA00022982"/>
    </source>
</evidence>
<evidence type="ECO:0000256" key="3">
    <source>
        <dbReference type="ARBA" id="ARBA00022617"/>
    </source>
</evidence>
<protein>
    <submittedName>
        <fullName evidence="12">Cytochrome c553</fullName>
    </submittedName>
</protein>
<evidence type="ECO:0000256" key="1">
    <source>
        <dbReference type="ARBA" id="ARBA00004418"/>
    </source>
</evidence>
<accession>A0A4R3ICF6</accession>
<feature type="binding site" description="axial binding residue" evidence="9">
    <location>
        <position position="77"/>
    </location>
    <ligand>
        <name>heme c</name>
        <dbReference type="ChEBI" id="CHEBI:61717"/>
        <label>1</label>
    </ligand>
    <ligandPart>
        <name>Fe</name>
        <dbReference type="ChEBI" id="CHEBI:18248"/>
    </ligandPart>
</feature>
<dbReference type="EMBL" id="SLZR01000001">
    <property type="protein sequence ID" value="TCS43845.1"/>
    <property type="molecule type" value="Genomic_DNA"/>
</dbReference>
<feature type="binding site" description="covalent" evidence="8">
    <location>
        <position position="34"/>
    </location>
    <ligand>
        <name>heme c</name>
        <dbReference type="ChEBI" id="CHEBI:61717"/>
        <label>1</label>
    </ligand>
</feature>
<dbReference type="InterPro" id="IPR024167">
    <property type="entry name" value="Cytochrome_c4-like"/>
</dbReference>
<evidence type="ECO:0000256" key="10">
    <source>
        <dbReference type="SAM" id="SignalP"/>
    </source>
</evidence>
<dbReference type="SUPFAM" id="SSF46626">
    <property type="entry name" value="Cytochrome c"/>
    <property type="match status" value="2"/>
</dbReference>
<organism evidence="12 13">
    <name type="scientific">Reinekea marinisedimentorum</name>
    <dbReference type="NCBI Taxonomy" id="230495"/>
    <lineage>
        <taxon>Bacteria</taxon>
        <taxon>Pseudomonadati</taxon>
        <taxon>Pseudomonadota</taxon>
        <taxon>Gammaproteobacteria</taxon>
        <taxon>Oceanospirillales</taxon>
        <taxon>Saccharospirillaceae</taxon>
        <taxon>Reinekea</taxon>
    </lineage>
</organism>
<feature type="binding site" description="covalent" evidence="8">
    <location>
        <position position="130"/>
    </location>
    <ligand>
        <name>heme c</name>
        <dbReference type="ChEBI" id="CHEBI:61717"/>
        <label>2</label>
    </ligand>
</feature>
<feature type="binding site" description="covalent" evidence="8">
    <location>
        <position position="133"/>
    </location>
    <ligand>
        <name>heme c</name>
        <dbReference type="ChEBI" id="CHEBI:61717"/>
        <label>2</label>
    </ligand>
</feature>
<feature type="domain" description="Cytochrome c" evidence="11">
    <location>
        <begin position="22"/>
        <end position="100"/>
    </location>
</feature>
<feature type="binding site" description="axial binding residue" evidence="9">
    <location>
        <position position="134"/>
    </location>
    <ligand>
        <name>heme c</name>
        <dbReference type="ChEBI" id="CHEBI:61717"/>
        <label>2</label>
    </ligand>
    <ligandPart>
        <name>Fe</name>
        <dbReference type="ChEBI" id="CHEBI:18248"/>
    </ligandPart>
</feature>
<evidence type="ECO:0000313" key="12">
    <source>
        <dbReference type="EMBL" id="TCS43845.1"/>
    </source>
</evidence>
<sequence length="210" mass="22081">MKKLIASILVMGSFIGLANAAGNAESGQPLTAICSACHGVDGNSLTGTFPKLAGQGSSYLVKQMQDIKSGDRVILEMTGMLDAFSDQQIEDIAAYYSSQAVLVGEADPELVQLGEALYKAGNAKTGVPACIGCHAPDGSGLSLATFPALGGQHADYIESQLVKFQKGYRADQPSTEARMNDGDAQIMRSIAFNLKDFEIEALASYIQGLH</sequence>
<keyword evidence="2" id="KW-0813">Transport</keyword>
<dbReference type="InterPro" id="IPR009056">
    <property type="entry name" value="Cyt_c-like_dom"/>
</dbReference>
<dbReference type="GO" id="GO:0005506">
    <property type="term" value="F:iron ion binding"/>
    <property type="evidence" value="ECO:0007669"/>
    <property type="project" value="InterPro"/>
</dbReference>
<dbReference type="AlphaFoldDB" id="A0A4R3ICF6"/>
<dbReference type="PIRSF" id="PIRSF000005">
    <property type="entry name" value="Cytochrome_c4"/>
    <property type="match status" value="1"/>
</dbReference>
<reference evidence="12 13" key="1">
    <citation type="submission" date="2019-03" db="EMBL/GenBank/DDBJ databases">
        <title>Genomic Encyclopedia of Archaeal and Bacterial Type Strains, Phase II (KMG-II): from individual species to whole genera.</title>
        <authorList>
            <person name="Goeker M."/>
        </authorList>
    </citation>
    <scope>NUCLEOTIDE SEQUENCE [LARGE SCALE GENOMIC DNA]</scope>
    <source>
        <strain evidence="12 13">DSM 15388</strain>
    </source>
</reference>
<dbReference type="RefSeq" id="WP_132698945.1">
    <property type="nucleotide sequence ID" value="NZ_SLZR01000001.1"/>
</dbReference>
<evidence type="ECO:0000313" key="13">
    <source>
        <dbReference type="Proteomes" id="UP000295793"/>
    </source>
</evidence>
<evidence type="ECO:0000256" key="8">
    <source>
        <dbReference type="PIRSR" id="PIRSR000005-1"/>
    </source>
</evidence>
<dbReference type="GO" id="GO:0042597">
    <property type="term" value="C:periplasmic space"/>
    <property type="evidence" value="ECO:0007669"/>
    <property type="project" value="UniProtKB-SubCell"/>
</dbReference>
<dbReference type="OrthoDB" id="9773456at2"/>
<evidence type="ECO:0000256" key="9">
    <source>
        <dbReference type="PIRSR" id="PIRSR000005-2"/>
    </source>
</evidence>
<evidence type="ECO:0000256" key="2">
    <source>
        <dbReference type="ARBA" id="ARBA00022448"/>
    </source>
</evidence>
<dbReference type="InterPro" id="IPR050597">
    <property type="entry name" value="Cytochrome_c_Oxidase_Subunit"/>
</dbReference>
<feature type="domain" description="Cytochrome c" evidence="11">
    <location>
        <begin position="109"/>
        <end position="210"/>
    </location>
</feature>
<keyword evidence="6" id="KW-0249">Electron transport</keyword>
<keyword evidence="4 9" id="KW-0479">Metal-binding</keyword>
<feature type="signal peptide" evidence="10">
    <location>
        <begin position="1"/>
        <end position="20"/>
    </location>
</feature>
<dbReference type="PANTHER" id="PTHR33751:SF9">
    <property type="entry name" value="CYTOCHROME C4"/>
    <property type="match status" value="1"/>
</dbReference>
<keyword evidence="3 8" id="KW-0349">Heme</keyword>
<dbReference type="InterPro" id="IPR036909">
    <property type="entry name" value="Cyt_c-like_dom_sf"/>
</dbReference>
<evidence type="ECO:0000259" key="11">
    <source>
        <dbReference type="PROSITE" id="PS51007"/>
    </source>
</evidence>
<comment type="PTM">
    <text evidence="8">Binds 2 heme c groups covalently per subunit.</text>
</comment>
<keyword evidence="5" id="KW-0574">Periplasm</keyword>
<evidence type="ECO:0000256" key="5">
    <source>
        <dbReference type="ARBA" id="ARBA00022764"/>
    </source>
</evidence>
<feature type="binding site" description="covalent" evidence="8">
    <location>
        <position position="37"/>
    </location>
    <ligand>
        <name>heme c</name>
        <dbReference type="ChEBI" id="CHEBI:61717"/>
        <label>1</label>
    </ligand>
</feature>